<comment type="caution">
    <text evidence="2">The sequence shown here is derived from an EMBL/GenBank/DDBJ whole genome shotgun (WGS) entry which is preliminary data.</text>
</comment>
<dbReference type="AlphaFoldDB" id="A0A5D8QA98"/>
<sequence length="521" mass="60651">MKKITISIILLFMLVLSPLFPTFAADQHFDTLKALNEAKTLDEAYKALSHYTVDEFMDFYWKIDNDLSKEAIIERVFSSGQKDKAKDLLHNIASNDKPKFSQFAYIKLYLLGERDSLKGLIDSTNQFGTFRYETTPFPWDILKDALNRYPDSFLANGVREYENITGKPYFMIDLMNSLKWSFYTYGNRSYNPDMEITMLLDFLNKYSAHPAADDAAYRLGRNYEIRGNYPLALKYLYSATTLPDGDNIRYDAEGRLKYVLDVKMSVDDLQSALNSNAVPEEIKPMIEYTKAVKTARDGKFATASELLDRFISKYNNKDIATINRKVSDIYEDNFWENVKIQSDQYKLLANYREKGDNDSLYSMASFIYHNESVFYNHIWNGERQTYMWLGHINEVVPEEKDVYTEYFMSFNNYGQALSIFDVLKSKDPTPQLREKVDYSIALCYSHLMNYSQEVQLLGLYDKYKENTIKSFEYFVDEYPHSTMADDALYALGFITGNNSYFTRILQEYPDGDMINKIQAGS</sequence>
<gene>
    <name evidence="2" type="ORF">FWJ32_09430</name>
</gene>
<feature type="chain" id="PRO_5022825668" evidence="1">
    <location>
        <begin position="25"/>
        <end position="521"/>
    </location>
</feature>
<evidence type="ECO:0000256" key="1">
    <source>
        <dbReference type="SAM" id="SignalP"/>
    </source>
</evidence>
<dbReference type="RefSeq" id="WP_149545707.1">
    <property type="nucleotide sequence ID" value="NZ_VTPS01000014.1"/>
</dbReference>
<keyword evidence="3" id="KW-1185">Reference proteome</keyword>
<protein>
    <submittedName>
        <fullName evidence="2">S46 family peptidase</fullName>
    </submittedName>
</protein>
<dbReference type="InterPro" id="IPR011990">
    <property type="entry name" value="TPR-like_helical_dom_sf"/>
</dbReference>
<evidence type="ECO:0000313" key="3">
    <source>
        <dbReference type="Proteomes" id="UP000322976"/>
    </source>
</evidence>
<accession>A0A5D8QA98</accession>
<keyword evidence="1" id="KW-0732">Signal</keyword>
<evidence type="ECO:0000313" key="2">
    <source>
        <dbReference type="EMBL" id="TZE81392.1"/>
    </source>
</evidence>
<dbReference type="Proteomes" id="UP000322976">
    <property type="component" value="Unassembled WGS sequence"/>
</dbReference>
<feature type="signal peptide" evidence="1">
    <location>
        <begin position="1"/>
        <end position="24"/>
    </location>
</feature>
<proteinExistence type="predicted"/>
<reference evidence="2 3" key="1">
    <citation type="submission" date="2019-08" db="EMBL/GenBank/DDBJ databases">
        <title>Calorimonas adulescens gen. nov., sp. nov., an anaerobic thermophilic bacterium from Sakhalin hot spring.</title>
        <authorList>
            <person name="Khomyakova M.A."/>
            <person name="Merkel A.Y."/>
            <person name="Novikov A."/>
            <person name="Bonch-Osmolovskaya E.A."/>
            <person name="Slobodkin A.I."/>
        </authorList>
    </citation>
    <scope>NUCLEOTIDE SEQUENCE [LARGE SCALE GENOMIC DNA]</scope>
    <source>
        <strain evidence="2 3">A05MB</strain>
    </source>
</reference>
<dbReference type="Gene3D" id="1.25.40.10">
    <property type="entry name" value="Tetratricopeptide repeat domain"/>
    <property type="match status" value="1"/>
</dbReference>
<dbReference type="EMBL" id="VTPS01000014">
    <property type="protein sequence ID" value="TZE81392.1"/>
    <property type="molecule type" value="Genomic_DNA"/>
</dbReference>
<name>A0A5D8QA98_9THEO</name>
<organism evidence="2 3">
    <name type="scientific">Calorimonas adulescens</name>
    <dbReference type="NCBI Taxonomy" id="2606906"/>
    <lineage>
        <taxon>Bacteria</taxon>
        <taxon>Bacillati</taxon>
        <taxon>Bacillota</taxon>
        <taxon>Clostridia</taxon>
        <taxon>Thermoanaerobacterales</taxon>
        <taxon>Thermoanaerobacteraceae</taxon>
        <taxon>Calorimonas</taxon>
    </lineage>
</organism>